<dbReference type="RefSeq" id="WP_408164652.1">
    <property type="nucleotide sequence ID" value="NZ_JAQQFR010000001.1"/>
</dbReference>
<dbReference type="Proteomes" id="UP001629214">
    <property type="component" value="Unassembled WGS sequence"/>
</dbReference>
<feature type="transmembrane region" description="Helical" evidence="1">
    <location>
        <begin position="104"/>
        <end position="125"/>
    </location>
</feature>
<evidence type="ECO:0000256" key="1">
    <source>
        <dbReference type="SAM" id="Phobius"/>
    </source>
</evidence>
<keyword evidence="1" id="KW-0472">Membrane</keyword>
<keyword evidence="3" id="KW-1185">Reference proteome</keyword>
<keyword evidence="1" id="KW-1133">Transmembrane helix</keyword>
<comment type="caution">
    <text evidence="2">The sequence shown here is derived from an EMBL/GenBank/DDBJ whole genome shotgun (WGS) entry which is preliminary data.</text>
</comment>
<feature type="transmembrane region" description="Helical" evidence="1">
    <location>
        <begin position="181"/>
        <end position="201"/>
    </location>
</feature>
<evidence type="ECO:0000313" key="2">
    <source>
        <dbReference type="EMBL" id="MFL9876793.1"/>
    </source>
</evidence>
<evidence type="ECO:0000313" key="3">
    <source>
        <dbReference type="Proteomes" id="UP001629214"/>
    </source>
</evidence>
<organism evidence="2 3">
    <name type="scientific">Herbaspirillum rhizosphaerae</name>
    <dbReference type="NCBI Taxonomy" id="346179"/>
    <lineage>
        <taxon>Bacteria</taxon>
        <taxon>Pseudomonadati</taxon>
        <taxon>Pseudomonadota</taxon>
        <taxon>Betaproteobacteria</taxon>
        <taxon>Burkholderiales</taxon>
        <taxon>Oxalobacteraceae</taxon>
        <taxon>Herbaspirillum</taxon>
    </lineage>
</organism>
<feature type="transmembrane region" description="Helical" evidence="1">
    <location>
        <begin position="137"/>
        <end position="161"/>
    </location>
</feature>
<feature type="transmembrane region" description="Helical" evidence="1">
    <location>
        <begin position="20"/>
        <end position="41"/>
    </location>
</feature>
<accession>A0ABW8Z398</accession>
<protein>
    <submittedName>
        <fullName evidence="2">Uncharacterized protein</fullName>
    </submittedName>
</protein>
<gene>
    <name evidence="2" type="ORF">PQR63_00240</name>
</gene>
<name>A0ABW8Z398_9BURK</name>
<sequence>MGVLVATSLTFNTTGFSILSFNPALASLFAALVATSARALLPPALMPDLVAFESTSLAADGTAFLGVLSIASPALFPVPGFADAGAVFLTVRDFTTTTLPVDEVVFFFGATAVFAAVTVLFWVLLPAGDALPVAARVSVFFTGVAALLAIFGSALATVFGVATADLAADLAAAGPTTATLLAPEVLFLTVFFAMTPIDFPLPVTRSAVDQLPSPARNAYKCKTNTVYTRT</sequence>
<reference evidence="2 3" key="1">
    <citation type="journal article" date="2024" name="Chem. Sci.">
        <title>Discovery of megapolipeptins by genome mining of a Burkholderiales bacteria collection.</title>
        <authorList>
            <person name="Paulo B.S."/>
            <person name="Recchia M.J.J."/>
            <person name="Lee S."/>
            <person name="Fergusson C.H."/>
            <person name="Romanowski S.B."/>
            <person name="Hernandez A."/>
            <person name="Krull N."/>
            <person name="Liu D.Y."/>
            <person name="Cavanagh H."/>
            <person name="Bos A."/>
            <person name="Gray C.A."/>
            <person name="Murphy B.T."/>
            <person name="Linington R.G."/>
            <person name="Eustaquio A.S."/>
        </authorList>
    </citation>
    <scope>NUCLEOTIDE SEQUENCE [LARGE SCALE GENOMIC DNA]</scope>
    <source>
        <strain evidence="2 3">RL21-008-BIB-B</strain>
    </source>
</reference>
<feature type="transmembrane region" description="Helical" evidence="1">
    <location>
        <begin position="62"/>
        <end position="82"/>
    </location>
</feature>
<keyword evidence="1" id="KW-0812">Transmembrane</keyword>
<dbReference type="EMBL" id="JAQQFR010000001">
    <property type="protein sequence ID" value="MFL9876793.1"/>
    <property type="molecule type" value="Genomic_DNA"/>
</dbReference>
<proteinExistence type="predicted"/>